<keyword evidence="1" id="KW-1133">Transmembrane helix</keyword>
<keyword evidence="1" id="KW-0812">Transmembrane</keyword>
<feature type="transmembrane region" description="Helical" evidence="1">
    <location>
        <begin position="113"/>
        <end position="137"/>
    </location>
</feature>
<dbReference type="RefSeq" id="WP_336586915.1">
    <property type="nucleotide sequence ID" value="NZ_JBBAXC010000007.1"/>
</dbReference>
<feature type="transmembrane region" description="Helical" evidence="1">
    <location>
        <begin position="72"/>
        <end position="93"/>
    </location>
</feature>
<accession>A0ABU8HDR9</accession>
<sequence>MIDGSSLLYAFYVLLFTGVCTWLIYYQYQIRKAMQLTEEALFPQKDQYEKVLTPYAWTEMRPLTKDAKSYKYYNWLTVVIVLLLIAMFYFVFIDKTIQGNVIVTSYLLLSMTNLIRLPASFYLIPNGLILNGFFYPWSKINSYEVERIVKWHSMYGLHEKINNGYCVRFQIKKRWLRPQPIVISDYETFHFINNYLIERGIIQKEAKVKKNEVV</sequence>
<dbReference type="EMBL" id="JBBAXC010000007">
    <property type="protein sequence ID" value="MEI5907480.1"/>
    <property type="molecule type" value="Genomic_DNA"/>
</dbReference>
<evidence type="ECO:0008006" key="4">
    <source>
        <dbReference type="Google" id="ProtNLM"/>
    </source>
</evidence>
<reference evidence="2 3" key="1">
    <citation type="journal article" date="2018" name="J. Microbiol.">
        <title>Bacillus spongiae sp. nov., isolated from sponge of Jeju Island.</title>
        <authorList>
            <person name="Lee G.E."/>
            <person name="Im W.T."/>
            <person name="Park J.S."/>
        </authorList>
    </citation>
    <scope>NUCLEOTIDE SEQUENCE [LARGE SCALE GENOMIC DNA]</scope>
    <source>
        <strain evidence="2 3">135PIL107-10</strain>
    </source>
</reference>
<comment type="caution">
    <text evidence="2">The sequence shown here is derived from an EMBL/GenBank/DDBJ whole genome shotgun (WGS) entry which is preliminary data.</text>
</comment>
<gene>
    <name evidence="2" type="ORF">WAK64_10465</name>
</gene>
<evidence type="ECO:0000313" key="3">
    <source>
        <dbReference type="Proteomes" id="UP001312865"/>
    </source>
</evidence>
<keyword evidence="3" id="KW-1185">Reference proteome</keyword>
<evidence type="ECO:0000313" key="2">
    <source>
        <dbReference type="EMBL" id="MEI5907480.1"/>
    </source>
</evidence>
<evidence type="ECO:0000256" key="1">
    <source>
        <dbReference type="SAM" id="Phobius"/>
    </source>
</evidence>
<protein>
    <recommendedName>
        <fullName evidence="4">DUF5673 domain-containing protein</fullName>
    </recommendedName>
</protein>
<keyword evidence="1" id="KW-0472">Membrane</keyword>
<dbReference type="Proteomes" id="UP001312865">
    <property type="component" value="Unassembled WGS sequence"/>
</dbReference>
<name>A0ABU8HDR9_9BACI</name>
<organism evidence="2 3">
    <name type="scientific">Bacillus spongiae</name>
    <dbReference type="NCBI Taxonomy" id="2683610"/>
    <lineage>
        <taxon>Bacteria</taxon>
        <taxon>Bacillati</taxon>
        <taxon>Bacillota</taxon>
        <taxon>Bacilli</taxon>
        <taxon>Bacillales</taxon>
        <taxon>Bacillaceae</taxon>
        <taxon>Bacillus</taxon>
    </lineage>
</organism>
<feature type="transmembrane region" description="Helical" evidence="1">
    <location>
        <begin position="6"/>
        <end position="26"/>
    </location>
</feature>
<proteinExistence type="predicted"/>